<accession>A0ABR6YXR2</accession>
<sequence length="98" mass="11046">MNTATMYKPMTITLINKPMNITTTSKPTNKPIANKPNQYSLLLSAKEAQVYLGLTRSMIYSLAKTEDLPTIKIGGRVFFPREGLRTWVNDNIGKEILK</sequence>
<evidence type="ECO:0000259" key="1">
    <source>
        <dbReference type="Pfam" id="PF12728"/>
    </source>
</evidence>
<evidence type="ECO:0000313" key="3">
    <source>
        <dbReference type="Proteomes" id="UP000622405"/>
    </source>
</evidence>
<name>A0ABR6YXR2_9FIRM</name>
<evidence type="ECO:0000313" key="2">
    <source>
        <dbReference type="EMBL" id="MBC3899981.1"/>
    </source>
</evidence>
<keyword evidence="3" id="KW-1185">Reference proteome</keyword>
<dbReference type="RefSeq" id="WP_186894349.1">
    <property type="nucleotide sequence ID" value="NZ_WJBE01000007.1"/>
</dbReference>
<feature type="domain" description="Helix-turn-helix" evidence="1">
    <location>
        <begin position="42"/>
        <end position="90"/>
    </location>
</feature>
<protein>
    <submittedName>
        <fullName evidence="2">Helix-turn-helix domain-containing protein</fullName>
    </submittedName>
</protein>
<gene>
    <name evidence="2" type="ORF">GH811_10165</name>
</gene>
<reference evidence="2 3" key="1">
    <citation type="journal article" date="2020" name="mSystems">
        <title>Defining Genomic and Predicted Metabolic Features of the Acetobacterium Genus.</title>
        <authorList>
            <person name="Ross D.E."/>
            <person name="Marshall C.W."/>
            <person name="Gulliver D."/>
            <person name="May H.D."/>
            <person name="Norman R.S."/>
        </authorList>
    </citation>
    <scope>NUCLEOTIDE SEQUENCE [LARGE SCALE GENOMIC DNA]</scope>
    <source>
        <strain evidence="2 3">DSM 4132</strain>
    </source>
</reference>
<dbReference type="EMBL" id="WJBE01000007">
    <property type="protein sequence ID" value="MBC3899981.1"/>
    <property type="molecule type" value="Genomic_DNA"/>
</dbReference>
<proteinExistence type="predicted"/>
<organism evidence="2 3">
    <name type="scientific">Acetobacterium malicum</name>
    <dbReference type="NCBI Taxonomy" id="52692"/>
    <lineage>
        <taxon>Bacteria</taxon>
        <taxon>Bacillati</taxon>
        <taxon>Bacillota</taxon>
        <taxon>Clostridia</taxon>
        <taxon>Eubacteriales</taxon>
        <taxon>Eubacteriaceae</taxon>
        <taxon>Acetobacterium</taxon>
    </lineage>
</organism>
<comment type="caution">
    <text evidence="2">The sequence shown here is derived from an EMBL/GenBank/DDBJ whole genome shotgun (WGS) entry which is preliminary data.</text>
</comment>
<dbReference type="Pfam" id="PF12728">
    <property type="entry name" value="HTH_17"/>
    <property type="match status" value="1"/>
</dbReference>
<dbReference type="Proteomes" id="UP000622405">
    <property type="component" value="Unassembled WGS sequence"/>
</dbReference>
<dbReference type="InterPro" id="IPR041657">
    <property type="entry name" value="HTH_17"/>
</dbReference>